<keyword evidence="3" id="KW-1185">Reference proteome</keyword>
<evidence type="ECO:0000259" key="1">
    <source>
        <dbReference type="Pfam" id="PF13468"/>
    </source>
</evidence>
<reference evidence="2 3" key="2">
    <citation type="submission" date="2021-10" db="EMBL/GenBank/DDBJ databases">
        <authorList>
            <person name="Piombo E."/>
        </authorList>
    </citation>
    <scope>NUCLEOTIDE SEQUENCE [LARGE SCALE GENOMIC DNA]</scope>
</reference>
<evidence type="ECO:0000313" key="3">
    <source>
        <dbReference type="Proteomes" id="UP000775872"/>
    </source>
</evidence>
<protein>
    <recommendedName>
        <fullName evidence="1">Glyoxalase-like domain-containing protein</fullName>
    </recommendedName>
</protein>
<dbReference type="Proteomes" id="UP000775872">
    <property type="component" value="Unassembled WGS sequence"/>
</dbReference>
<dbReference type="Gene3D" id="3.10.180.10">
    <property type="entry name" value="2,3-Dihydroxybiphenyl 1,2-Dioxygenase, domain 1"/>
    <property type="match status" value="1"/>
</dbReference>
<dbReference type="PANTHER" id="PTHR40265:SF1">
    <property type="entry name" value="GLYOXALASE-LIKE DOMAIN-CONTAINING PROTEIN"/>
    <property type="match status" value="1"/>
</dbReference>
<dbReference type="InterPro" id="IPR029068">
    <property type="entry name" value="Glyas_Bleomycin-R_OHBP_Dase"/>
</dbReference>
<dbReference type="OrthoDB" id="408973at2759"/>
<evidence type="ECO:0000313" key="2">
    <source>
        <dbReference type="EMBL" id="CAH0046507.1"/>
    </source>
</evidence>
<dbReference type="PANTHER" id="PTHR40265">
    <property type="entry name" value="BLL2707 PROTEIN"/>
    <property type="match status" value="1"/>
</dbReference>
<organism evidence="2 3">
    <name type="scientific">Clonostachys solani</name>
    <dbReference type="NCBI Taxonomy" id="160281"/>
    <lineage>
        <taxon>Eukaryota</taxon>
        <taxon>Fungi</taxon>
        <taxon>Dikarya</taxon>
        <taxon>Ascomycota</taxon>
        <taxon>Pezizomycotina</taxon>
        <taxon>Sordariomycetes</taxon>
        <taxon>Hypocreomycetidae</taxon>
        <taxon>Hypocreales</taxon>
        <taxon>Bionectriaceae</taxon>
        <taxon>Clonostachys</taxon>
    </lineage>
</organism>
<comment type="caution">
    <text evidence="2">The sequence shown here is derived from an EMBL/GenBank/DDBJ whole genome shotgun (WGS) entry which is preliminary data.</text>
</comment>
<accession>A0A9P0EBW4</accession>
<dbReference type="Pfam" id="PF13468">
    <property type="entry name" value="Glyoxalase_3"/>
    <property type="match status" value="1"/>
</dbReference>
<gene>
    <name evidence="2" type="ORF">CSOL1703_00012740</name>
</gene>
<dbReference type="AlphaFoldDB" id="A0A9P0EBW4"/>
<proteinExistence type="predicted"/>
<name>A0A9P0EBW4_9HYPO</name>
<sequence length="271" mass="29572">MSDAQPILDHIVLFVSYETLQELPEKLKEHFKIIPGGGSTTGVTINKLLILPDGTYLEIVAFNKGIEPERREAHRWSNATEGTVIDWAYTLNNPDEFEHIQRRVNSSESGVLYQKLVSGGRRRPDGVELKWSVILPVGAHQNRLQPGIAPFWCLDKTPRSLRVPYLAEDGKQPATCTQHPCGAQSVSMLEVLVPHALQPKIGKAYASIHTNAQGGRAWGYGTHGDSELAGGLVALGESPDSTVKITLTLKGDKSQKITILPGVKITVTNGN</sequence>
<dbReference type="InterPro" id="IPR025870">
    <property type="entry name" value="Glyoxalase-like_dom"/>
</dbReference>
<reference evidence="3" key="1">
    <citation type="submission" date="2019-06" db="EMBL/GenBank/DDBJ databases">
        <authorList>
            <person name="Broberg M."/>
        </authorList>
    </citation>
    <scope>NUCLEOTIDE SEQUENCE [LARGE SCALE GENOMIC DNA]</scope>
</reference>
<dbReference type="EMBL" id="CABFOC020000015">
    <property type="protein sequence ID" value="CAH0046507.1"/>
    <property type="molecule type" value="Genomic_DNA"/>
</dbReference>
<feature type="domain" description="Glyoxalase-like" evidence="1">
    <location>
        <begin position="8"/>
        <end position="196"/>
    </location>
</feature>